<dbReference type="RefSeq" id="WP_110758412.1">
    <property type="nucleotide sequence ID" value="NZ_PRLG01000018.1"/>
</dbReference>
<feature type="domain" description="PepSY" evidence="3">
    <location>
        <begin position="197"/>
        <end position="255"/>
    </location>
</feature>
<feature type="domain" description="PepSY" evidence="3">
    <location>
        <begin position="120"/>
        <end position="173"/>
    </location>
</feature>
<dbReference type="Gene3D" id="3.10.450.40">
    <property type="match status" value="1"/>
</dbReference>
<protein>
    <submittedName>
        <fullName evidence="4">Propeptide PepSY amd peptidase M4</fullName>
    </submittedName>
</protein>
<organism evidence="4 5">
    <name type="scientific">Paenibacillus illinoisensis</name>
    <dbReference type="NCBI Taxonomy" id="59845"/>
    <lineage>
        <taxon>Bacteria</taxon>
        <taxon>Bacillati</taxon>
        <taxon>Bacillota</taxon>
        <taxon>Bacilli</taxon>
        <taxon>Bacillales</taxon>
        <taxon>Paenibacillaceae</taxon>
        <taxon>Paenibacillus</taxon>
    </lineage>
</organism>
<keyword evidence="2" id="KW-1133">Transmembrane helix</keyword>
<evidence type="ECO:0000313" key="5">
    <source>
        <dbReference type="Proteomes" id="UP000247459"/>
    </source>
</evidence>
<evidence type="ECO:0000259" key="3">
    <source>
        <dbReference type="Pfam" id="PF03413"/>
    </source>
</evidence>
<evidence type="ECO:0000313" key="4">
    <source>
        <dbReference type="EMBL" id="PYY29252.1"/>
    </source>
</evidence>
<reference evidence="4 5" key="1">
    <citation type="submission" date="2018-01" db="EMBL/GenBank/DDBJ databases">
        <title>Genome sequence of the PGP bacterium Paenibacillus illinoisensis E3.</title>
        <authorList>
            <person name="Rolli E."/>
            <person name="Marasco R."/>
            <person name="Bessem C."/>
            <person name="Michoud G."/>
            <person name="Gaiarsa S."/>
            <person name="Borin S."/>
            <person name="Daffonchio D."/>
        </authorList>
    </citation>
    <scope>NUCLEOTIDE SEQUENCE [LARGE SCALE GENOMIC DNA]</scope>
    <source>
        <strain evidence="4 5">E3</strain>
    </source>
</reference>
<accession>A0A2W0CGT2</accession>
<dbReference type="EMBL" id="PRLG01000018">
    <property type="protein sequence ID" value="PYY29252.1"/>
    <property type="molecule type" value="Genomic_DNA"/>
</dbReference>
<feature type="compositionally biased region" description="Basic and acidic residues" evidence="1">
    <location>
        <begin position="1"/>
        <end position="15"/>
    </location>
</feature>
<evidence type="ECO:0000256" key="1">
    <source>
        <dbReference type="SAM" id="MobiDB-lite"/>
    </source>
</evidence>
<comment type="caution">
    <text evidence="4">The sequence shown here is derived from an EMBL/GenBank/DDBJ whole genome shotgun (WGS) entry which is preliminary data.</text>
</comment>
<dbReference type="Pfam" id="PF03413">
    <property type="entry name" value="PepSY"/>
    <property type="match status" value="2"/>
</dbReference>
<dbReference type="AlphaFoldDB" id="A0A2W0CGT2"/>
<sequence length="262" mass="29382">MEKSQVPPEMKREQQKTSGRSKRPIWWGAGIVAVLLVAIVGWWQPWQSSRVMLSADAAAQAVLEQYPGEIVNSTLKEGTYIMQLRSDTGLYDVQLDAVTATVNAIKRLESNPQAEEKTLLSREQIKTELRKQTDEQLVSLELVEQQGSPVYLAVLKMKDNRREHWTVDPYNGEKQSSQTLDAPASEPGKENDAPRFLSEKEAEQKALARVPGEVDDTELRGTNSGNPYYLVEIDLEDGREAIVQVNAISGAIRSVTWDEEED</sequence>
<feature type="region of interest" description="Disordered" evidence="1">
    <location>
        <begin position="1"/>
        <end position="21"/>
    </location>
</feature>
<feature type="transmembrane region" description="Helical" evidence="2">
    <location>
        <begin position="25"/>
        <end position="43"/>
    </location>
</feature>
<feature type="region of interest" description="Disordered" evidence="1">
    <location>
        <begin position="167"/>
        <end position="195"/>
    </location>
</feature>
<keyword evidence="2" id="KW-0812">Transmembrane</keyword>
<proteinExistence type="predicted"/>
<name>A0A2W0CGT2_9BACL</name>
<keyword evidence="2" id="KW-0472">Membrane</keyword>
<dbReference type="OrthoDB" id="2476750at2"/>
<evidence type="ECO:0000256" key="2">
    <source>
        <dbReference type="SAM" id="Phobius"/>
    </source>
</evidence>
<gene>
    <name evidence="4" type="ORF">PIL02S_02201</name>
</gene>
<dbReference type="InterPro" id="IPR025711">
    <property type="entry name" value="PepSY"/>
</dbReference>
<dbReference type="Proteomes" id="UP000247459">
    <property type="component" value="Unassembled WGS sequence"/>
</dbReference>